<reference evidence="3" key="1">
    <citation type="journal article" date="2013" name="PLoS Pathog.">
        <title>Deciphering the cryptic genome: genome-wide analyses of the rice pathogen Fusarium fujikuroi reveal complex regulation of secondary metabolism and novel metabolites.</title>
        <authorList>
            <person name="Wiemann P."/>
            <person name="Sieber C.M."/>
            <person name="von Bargen K.W."/>
            <person name="Studt L."/>
            <person name="Niehaus E.M."/>
            <person name="Espino J.J."/>
            <person name="Huss K."/>
            <person name="Michielse C.B."/>
            <person name="Albermann S."/>
            <person name="Wagner D."/>
            <person name="Bergner S.V."/>
            <person name="Connolly L.R."/>
            <person name="Fischer A."/>
            <person name="Reuter G."/>
            <person name="Kleigrewe K."/>
            <person name="Bald T."/>
            <person name="Wingfield B.D."/>
            <person name="Ophir R."/>
            <person name="Freeman S."/>
            <person name="Hippler M."/>
            <person name="Smith K.M."/>
            <person name="Brown D.W."/>
            <person name="Proctor R.H."/>
            <person name="Munsterkotter M."/>
            <person name="Freitag M."/>
            <person name="Humpf H.U."/>
            <person name="Guldener U."/>
            <person name="Tudzynski B."/>
        </authorList>
    </citation>
    <scope>NUCLEOTIDE SEQUENCE [LARGE SCALE GENOMIC DNA]</scope>
    <source>
        <strain evidence="3">CBS 195.34 / IMI 58289 / NRRL A-6831</strain>
    </source>
</reference>
<dbReference type="Proteomes" id="UP000016800">
    <property type="component" value="Chromosome VIII"/>
</dbReference>
<proteinExistence type="predicted"/>
<dbReference type="AlphaFoldDB" id="S0EJ92"/>
<gene>
    <name evidence="2" type="ORF">FFUJ_12323</name>
</gene>
<accession>S0EJ92</accession>
<dbReference type="HOGENOM" id="CLU_147513_0_0_1"/>
<dbReference type="EMBL" id="HF679030">
    <property type="protein sequence ID" value="CCT72448.1"/>
    <property type="molecule type" value="Genomic_DNA"/>
</dbReference>
<evidence type="ECO:0000256" key="1">
    <source>
        <dbReference type="SAM" id="MobiDB-lite"/>
    </source>
</evidence>
<evidence type="ECO:0000313" key="3">
    <source>
        <dbReference type="Proteomes" id="UP000016800"/>
    </source>
</evidence>
<sequence>MSLLPPNDSIVSKMREIDIMLHERITSLGCEVGEADPSPSGSVAPTGSAQAALTITRRTSVSATENGDLTGHHTIYHQDMSITPEEIDRFGQRPPPLQMVAVQPSISTPGIRGNRRRGRFRSSTLNKMDPTPVNTPFLGKPMR</sequence>
<evidence type="ECO:0000313" key="2">
    <source>
        <dbReference type="EMBL" id="CCT72448.1"/>
    </source>
</evidence>
<protein>
    <submittedName>
        <fullName evidence="2">Uncharacterized protein</fullName>
    </submittedName>
</protein>
<name>S0EJ92_GIBF5</name>
<dbReference type="RefSeq" id="XP_023434526.1">
    <property type="nucleotide sequence ID" value="XM_023581916.1"/>
</dbReference>
<organism evidence="2 3">
    <name type="scientific">Gibberella fujikuroi (strain CBS 195.34 / IMI 58289 / NRRL A-6831)</name>
    <name type="common">Bakanae and foot rot disease fungus</name>
    <name type="synonym">Fusarium fujikuroi</name>
    <dbReference type="NCBI Taxonomy" id="1279085"/>
    <lineage>
        <taxon>Eukaryota</taxon>
        <taxon>Fungi</taxon>
        <taxon>Dikarya</taxon>
        <taxon>Ascomycota</taxon>
        <taxon>Pezizomycotina</taxon>
        <taxon>Sordariomycetes</taxon>
        <taxon>Hypocreomycetidae</taxon>
        <taxon>Hypocreales</taxon>
        <taxon>Nectriaceae</taxon>
        <taxon>Fusarium</taxon>
        <taxon>Fusarium fujikuroi species complex</taxon>
    </lineage>
</organism>
<feature type="region of interest" description="Disordered" evidence="1">
    <location>
        <begin position="105"/>
        <end position="143"/>
    </location>
</feature>
<dbReference type="GeneID" id="35405779"/>
<keyword evidence="3" id="KW-1185">Reference proteome</keyword>
<dbReference type="VEuPathDB" id="FungiDB:FFUJ_12323"/>